<dbReference type="EMBL" id="LAZR01054863">
    <property type="protein sequence ID" value="KKK77632.1"/>
    <property type="molecule type" value="Genomic_DNA"/>
</dbReference>
<name>A0A0F8Y881_9ZZZZ</name>
<evidence type="ECO:0000313" key="2">
    <source>
        <dbReference type="EMBL" id="KKK77632.1"/>
    </source>
</evidence>
<gene>
    <name evidence="2" type="ORF">LCGC14_2851630</name>
</gene>
<protein>
    <submittedName>
        <fullName evidence="2">Uncharacterized protein</fullName>
    </submittedName>
</protein>
<accession>A0A0F8Y881</accession>
<proteinExistence type="predicted"/>
<organism evidence="2">
    <name type="scientific">marine sediment metagenome</name>
    <dbReference type="NCBI Taxonomy" id="412755"/>
    <lineage>
        <taxon>unclassified sequences</taxon>
        <taxon>metagenomes</taxon>
        <taxon>ecological metagenomes</taxon>
    </lineage>
</organism>
<feature type="region of interest" description="Disordered" evidence="1">
    <location>
        <begin position="1"/>
        <end position="43"/>
    </location>
</feature>
<sequence>MDWRKHTHKPGDALAYQHGPNLHTHGTDGKVDTILDQPVKEGK</sequence>
<feature type="compositionally biased region" description="Basic and acidic residues" evidence="1">
    <location>
        <begin position="25"/>
        <end position="43"/>
    </location>
</feature>
<evidence type="ECO:0000256" key="1">
    <source>
        <dbReference type="SAM" id="MobiDB-lite"/>
    </source>
</evidence>
<reference evidence="2" key="1">
    <citation type="journal article" date="2015" name="Nature">
        <title>Complex archaea that bridge the gap between prokaryotes and eukaryotes.</title>
        <authorList>
            <person name="Spang A."/>
            <person name="Saw J.H."/>
            <person name="Jorgensen S.L."/>
            <person name="Zaremba-Niedzwiedzka K."/>
            <person name="Martijn J."/>
            <person name="Lind A.E."/>
            <person name="van Eijk R."/>
            <person name="Schleper C."/>
            <person name="Guy L."/>
            <person name="Ettema T.J."/>
        </authorList>
    </citation>
    <scope>NUCLEOTIDE SEQUENCE</scope>
</reference>
<comment type="caution">
    <text evidence="2">The sequence shown here is derived from an EMBL/GenBank/DDBJ whole genome shotgun (WGS) entry which is preliminary data.</text>
</comment>
<dbReference type="AlphaFoldDB" id="A0A0F8Y881"/>